<name>A0A6G8AX27_9ENTE</name>
<feature type="signal peptide" evidence="6">
    <location>
        <begin position="1"/>
        <end position="21"/>
    </location>
</feature>
<dbReference type="InterPro" id="IPR006129">
    <property type="entry name" value="AdhesinB"/>
</dbReference>
<evidence type="ECO:0000256" key="4">
    <source>
        <dbReference type="RuleBase" id="RU003512"/>
    </source>
</evidence>
<dbReference type="GO" id="GO:0046872">
    <property type="term" value="F:metal ion binding"/>
    <property type="evidence" value="ECO:0007669"/>
    <property type="project" value="InterPro"/>
</dbReference>
<sequence length="312" mass="34841">MKKYFSLIVLLVATITLGACGAKEKKQSNEGKLNIVTSFYPMYDFTQNITKDKANVSMLIDGGVEPHDYEPSAKDMAKIQEADVFIYNSNEMETWVETVLKNIDTTKVKVIEASKGIELLEASHSEEKEEGHEGHDHSGAHDPHVWLSPKLASKEAMTISEGIMEVDSKNKDFYEKNTKEYTGKLANLDNDYQIAFKGAKSRQFVTQHTAFSYLAHEYDLKQVPISGISPDQEPTPKELKGIEDFVKKEKIEVIYTESSASPKIAKTISSATGASLAVLNPMESVSKKDREKGEDYLSIMTQNLESLKQSVK</sequence>
<dbReference type="GO" id="GO:0007155">
    <property type="term" value="P:cell adhesion"/>
    <property type="evidence" value="ECO:0007669"/>
    <property type="project" value="InterPro"/>
</dbReference>
<protein>
    <submittedName>
        <fullName evidence="7">Zinc ABC transporter substrate-binding protein</fullName>
    </submittedName>
</protein>
<dbReference type="PANTHER" id="PTHR42953">
    <property type="entry name" value="HIGH-AFFINITY ZINC UPTAKE SYSTEM PROTEIN ZNUA-RELATED"/>
    <property type="match status" value="1"/>
</dbReference>
<dbReference type="Proteomes" id="UP000501747">
    <property type="component" value="Chromosome"/>
</dbReference>
<dbReference type="PROSITE" id="PS51257">
    <property type="entry name" value="PROKAR_LIPOPROTEIN"/>
    <property type="match status" value="1"/>
</dbReference>
<evidence type="ECO:0000313" key="8">
    <source>
        <dbReference type="Proteomes" id="UP000501747"/>
    </source>
</evidence>
<dbReference type="PANTHER" id="PTHR42953:SF3">
    <property type="entry name" value="HIGH-AFFINITY ZINC UPTAKE SYSTEM PROTEIN ZNUA"/>
    <property type="match status" value="1"/>
</dbReference>
<evidence type="ECO:0000256" key="1">
    <source>
        <dbReference type="ARBA" id="ARBA00011028"/>
    </source>
</evidence>
<dbReference type="EMBL" id="CP049887">
    <property type="protein sequence ID" value="QIL49505.1"/>
    <property type="molecule type" value="Genomic_DNA"/>
</dbReference>
<dbReference type="InterPro" id="IPR006128">
    <property type="entry name" value="Lipoprotein_PsaA-like"/>
</dbReference>
<dbReference type="PRINTS" id="PR00690">
    <property type="entry name" value="ADHESNFAMILY"/>
</dbReference>
<gene>
    <name evidence="7" type="ORF">G7082_13855</name>
</gene>
<keyword evidence="3 6" id="KW-0732">Signal</keyword>
<dbReference type="KEGG" id="vhy:G7082_13855"/>
<dbReference type="PRINTS" id="PR00691">
    <property type="entry name" value="ADHESINB"/>
</dbReference>
<evidence type="ECO:0000256" key="6">
    <source>
        <dbReference type="SAM" id="SignalP"/>
    </source>
</evidence>
<dbReference type="InterPro" id="IPR050492">
    <property type="entry name" value="Bact_metal-bind_prot9"/>
</dbReference>
<evidence type="ECO:0000256" key="5">
    <source>
        <dbReference type="SAM" id="MobiDB-lite"/>
    </source>
</evidence>
<evidence type="ECO:0000256" key="3">
    <source>
        <dbReference type="ARBA" id="ARBA00022729"/>
    </source>
</evidence>
<dbReference type="CDD" id="cd01017">
    <property type="entry name" value="AdcA"/>
    <property type="match status" value="1"/>
</dbReference>
<proteinExistence type="inferred from homology"/>
<comment type="similarity">
    <text evidence="1 4">Belongs to the bacterial solute-binding protein 9 family.</text>
</comment>
<dbReference type="SUPFAM" id="SSF53807">
    <property type="entry name" value="Helical backbone' metal receptor"/>
    <property type="match status" value="1"/>
</dbReference>
<feature type="chain" id="PRO_5039540319" evidence="6">
    <location>
        <begin position="22"/>
        <end position="312"/>
    </location>
</feature>
<evidence type="ECO:0000313" key="7">
    <source>
        <dbReference type="EMBL" id="QIL49505.1"/>
    </source>
</evidence>
<dbReference type="AlphaFoldDB" id="A0A6G8AX27"/>
<keyword evidence="2 4" id="KW-0813">Transport</keyword>
<evidence type="ECO:0000256" key="2">
    <source>
        <dbReference type="ARBA" id="ARBA00022448"/>
    </source>
</evidence>
<accession>A0A6G8AX27</accession>
<organism evidence="7 8">
    <name type="scientific">Vagococcus hydrophili</name>
    <dbReference type="NCBI Taxonomy" id="2714947"/>
    <lineage>
        <taxon>Bacteria</taxon>
        <taxon>Bacillati</taxon>
        <taxon>Bacillota</taxon>
        <taxon>Bacilli</taxon>
        <taxon>Lactobacillales</taxon>
        <taxon>Enterococcaceae</taxon>
        <taxon>Vagococcus</taxon>
    </lineage>
</organism>
<dbReference type="Pfam" id="PF01297">
    <property type="entry name" value="ZnuA"/>
    <property type="match status" value="1"/>
</dbReference>
<dbReference type="GO" id="GO:0030001">
    <property type="term" value="P:metal ion transport"/>
    <property type="evidence" value="ECO:0007669"/>
    <property type="project" value="InterPro"/>
</dbReference>
<feature type="region of interest" description="Disordered" evidence="5">
    <location>
        <begin position="124"/>
        <end position="144"/>
    </location>
</feature>
<dbReference type="InterPro" id="IPR006127">
    <property type="entry name" value="ZnuA-like"/>
</dbReference>
<dbReference type="Gene3D" id="3.40.50.1980">
    <property type="entry name" value="Nitrogenase molybdenum iron protein domain"/>
    <property type="match status" value="2"/>
</dbReference>
<keyword evidence="8" id="KW-1185">Reference proteome</keyword>
<dbReference type="RefSeq" id="WP_166035792.1">
    <property type="nucleotide sequence ID" value="NZ_CP049887.1"/>
</dbReference>
<reference evidence="7 8" key="1">
    <citation type="submission" date="2020-03" db="EMBL/GenBank/DDBJ databases">
        <title>Vagococcus sp. nov., isolated from beetles.</title>
        <authorList>
            <person name="Hyun D.-W."/>
            <person name="Bae J.-W."/>
        </authorList>
    </citation>
    <scope>NUCLEOTIDE SEQUENCE [LARGE SCALE GENOMIC DNA]</scope>
    <source>
        <strain evidence="7 8">HDW17B</strain>
    </source>
</reference>